<dbReference type="InterPro" id="IPR015071">
    <property type="entry name" value="BOFC_N"/>
</dbReference>
<dbReference type="Gene3D" id="3.30.70.1740">
    <property type="entry name" value="Bypass-of-forespore C, C-terminal domain"/>
    <property type="match status" value="1"/>
</dbReference>
<dbReference type="AlphaFoldDB" id="A0A1H0P2E6"/>
<gene>
    <name evidence="3" type="ORF">SAMN05421677_11044</name>
</gene>
<dbReference type="EMBL" id="FNIZ01000010">
    <property type="protein sequence ID" value="SDO99121.1"/>
    <property type="molecule type" value="Genomic_DNA"/>
</dbReference>
<dbReference type="InterPro" id="IPR038118">
    <property type="entry name" value="BOFC_N_sf"/>
</dbReference>
<protein>
    <submittedName>
        <fullName evidence="3">Forespore regulator of the sigma-K checkpoint</fullName>
    </submittedName>
</protein>
<dbReference type="InterPro" id="IPR015050">
    <property type="entry name" value="BofC_C"/>
</dbReference>
<dbReference type="RefSeq" id="WP_089652646.1">
    <property type="nucleotide sequence ID" value="NZ_FNIZ01000010.1"/>
</dbReference>
<accession>A0A1H0P2E6</accession>
<dbReference type="Pfam" id="PF08955">
    <property type="entry name" value="BofC_C"/>
    <property type="match status" value="1"/>
</dbReference>
<evidence type="ECO:0000313" key="3">
    <source>
        <dbReference type="EMBL" id="SDO99121.1"/>
    </source>
</evidence>
<feature type="domain" description="Bypass of forespore C C-terminal" evidence="1">
    <location>
        <begin position="112"/>
        <end position="184"/>
    </location>
</feature>
<evidence type="ECO:0000313" key="4">
    <source>
        <dbReference type="Proteomes" id="UP000198860"/>
    </source>
</evidence>
<dbReference type="OrthoDB" id="2678751at2"/>
<reference evidence="4" key="1">
    <citation type="submission" date="2016-10" db="EMBL/GenBank/DDBJ databases">
        <authorList>
            <person name="Varghese N."/>
            <person name="Submissions S."/>
        </authorList>
    </citation>
    <scope>NUCLEOTIDE SEQUENCE [LARGE SCALE GENOMIC DNA]</scope>
    <source>
        <strain evidence="4">CGMCC 1.3703</strain>
    </source>
</reference>
<dbReference type="Pfam" id="PF08977">
    <property type="entry name" value="BOFC_N"/>
    <property type="match status" value="1"/>
</dbReference>
<dbReference type="Proteomes" id="UP000198860">
    <property type="component" value="Unassembled WGS sequence"/>
</dbReference>
<evidence type="ECO:0000259" key="1">
    <source>
        <dbReference type="Pfam" id="PF08955"/>
    </source>
</evidence>
<name>A0A1H0P2E6_HALAD</name>
<dbReference type="InterPro" id="IPR038117">
    <property type="entry name" value="BofC_C_sf"/>
</dbReference>
<sequence length="189" mass="21807">MKRWALIVGLTIGVAVLSWSLIGQTPPKTFQDNTPQRVIQGKEKQTESVETLVKPEPLKLTVILKEHYIDGVTETTKKEETIWSMMDFWASYEGWMVEEQHLDRVVFQREVDDISPLTKQTGYFGLTEGGELAVFQGLPNQGKVIESFKPVPIKPLETKRENELKQGIKIKDHRHFEQVVRQFSKQEEI</sequence>
<dbReference type="STRING" id="240303.SAMN05421677_11044"/>
<organism evidence="3 4">
    <name type="scientific">Halobacillus aidingensis</name>
    <dbReference type="NCBI Taxonomy" id="240303"/>
    <lineage>
        <taxon>Bacteria</taxon>
        <taxon>Bacillati</taxon>
        <taxon>Bacillota</taxon>
        <taxon>Bacilli</taxon>
        <taxon>Bacillales</taxon>
        <taxon>Bacillaceae</taxon>
        <taxon>Halobacillus</taxon>
    </lineage>
</organism>
<proteinExistence type="predicted"/>
<keyword evidence="4" id="KW-1185">Reference proteome</keyword>
<evidence type="ECO:0000259" key="2">
    <source>
        <dbReference type="Pfam" id="PF08977"/>
    </source>
</evidence>
<dbReference type="Gene3D" id="3.10.20.420">
    <property type="entry name" value="Bypass-of-forespore C, N-terminal domain"/>
    <property type="match status" value="1"/>
</dbReference>
<feature type="domain" description="Bypass-of-forespore C N-terminal" evidence="2">
    <location>
        <begin position="61"/>
        <end position="109"/>
    </location>
</feature>